<comment type="caution">
    <text evidence="2">The sequence shown here is derived from an EMBL/GenBank/DDBJ whole genome shotgun (WGS) entry which is preliminary data.</text>
</comment>
<name>A0ABW0QB64_9BURK</name>
<protein>
    <recommendedName>
        <fullName evidence="4">Transposase</fullName>
    </recommendedName>
</protein>
<evidence type="ECO:0000313" key="3">
    <source>
        <dbReference type="Proteomes" id="UP001596084"/>
    </source>
</evidence>
<gene>
    <name evidence="2" type="ORF">ACFPP7_13405</name>
</gene>
<dbReference type="RefSeq" id="WP_068834394.1">
    <property type="nucleotide sequence ID" value="NZ_JBHSMX010000020.1"/>
</dbReference>
<evidence type="ECO:0000256" key="1">
    <source>
        <dbReference type="SAM" id="MobiDB-lite"/>
    </source>
</evidence>
<organism evidence="2 3">
    <name type="scientific">Polaromonas jejuensis</name>
    <dbReference type="NCBI Taxonomy" id="457502"/>
    <lineage>
        <taxon>Bacteria</taxon>
        <taxon>Pseudomonadati</taxon>
        <taxon>Pseudomonadota</taxon>
        <taxon>Betaproteobacteria</taxon>
        <taxon>Burkholderiales</taxon>
        <taxon>Comamonadaceae</taxon>
        <taxon>Polaromonas</taxon>
    </lineage>
</organism>
<accession>A0ABW0QB64</accession>
<reference evidence="3" key="1">
    <citation type="journal article" date="2019" name="Int. J. Syst. Evol. Microbiol.">
        <title>The Global Catalogue of Microorganisms (GCM) 10K type strain sequencing project: providing services to taxonomists for standard genome sequencing and annotation.</title>
        <authorList>
            <consortium name="The Broad Institute Genomics Platform"/>
            <consortium name="The Broad Institute Genome Sequencing Center for Infectious Disease"/>
            <person name="Wu L."/>
            <person name="Ma J."/>
        </authorList>
    </citation>
    <scope>NUCLEOTIDE SEQUENCE [LARGE SCALE GENOMIC DNA]</scope>
    <source>
        <strain evidence="3">CGMCC 4.7277</strain>
    </source>
</reference>
<sequence>MKSPLPEPSGKLASRLKARFFQPQSPPGPDEAAPSREVTTAPRRAVGFPASIAEFLLVFRLRLRVRRRSALSAEMLERAVRMVMVTCQNWFAPRDKPKSGPRQDA</sequence>
<keyword evidence="3" id="KW-1185">Reference proteome</keyword>
<dbReference type="EMBL" id="JBHSMX010000020">
    <property type="protein sequence ID" value="MFC5521900.1"/>
    <property type="molecule type" value="Genomic_DNA"/>
</dbReference>
<dbReference type="Proteomes" id="UP001596084">
    <property type="component" value="Unassembled WGS sequence"/>
</dbReference>
<evidence type="ECO:0008006" key="4">
    <source>
        <dbReference type="Google" id="ProtNLM"/>
    </source>
</evidence>
<feature type="region of interest" description="Disordered" evidence="1">
    <location>
        <begin position="1"/>
        <end position="40"/>
    </location>
</feature>
<proteinExistence type="predicted"/>
<evidence type="ECO:0000313" key="2">
    <source>
        <dbReference type="EMBL" id="MFC5521900.1"/>
    </source>
</evidence>